<reference evidence="2 3" key="1">
    <citation type="submission" date="2014-04" db="EMBL/GenBank/DDBJ databases">
        <title>Evolutionary Origins and Diversification of the Mycorrhizal Mutualists.</title>
        <authorList>
            <consortium name="DOE Joint Genome Institute"/>
            <consortium name="Mycorrhizal Genomics Consortium"/>
            <person name="Kohler A."/>
            <person name="Kuo A."/>
            <person name="Nagy L.G."/>
            <person name="Floudas D."/>
            <person name="Copeland A."/>
            <person name="Barry K.W."/>
            <person name="Cichocki N."/>
            <person name="Veneault-Fourrey C."/>
            <person name="LaButti K."/>
            <person name="Lindquist E.A."/>
            <person name="Lipzen A."/>
            <person name="Lundell T."/>
            <person name="Morin E."/>
            <person name="Murat C."/>
            <person name="Riley R."/>
            <person name="Ohm R."/>
            <person name="Sun H."/>
            <person name="Tunlid A."/>
            <person name="Henrissat B."/>
            <person name="Grigoriev I.V."/>
            <person name="Hibbett D.S."/>
            <person name="Martin F."/>
        </authorList>
    </citation>
    <scope>NUCLEOTIDE SEQUENCE [LARGE SCALE GENOMIC DNA]</scope>
    <source>
        <strain evidence="2 3">Koide BX008</strain>
    </source>
</reference>
<protein>
    <submittedName>
        <fullName evidence="2">Uncharacterized protein</fullName>
    </submittedName>
</protein>
<feature type="region of interest" description="Disordered" evidence="1">
    <location>
        <begin position="1"/>
        <end position="31"/>
    </location>
</feature>
<accession>A0A0C2T3J6</accession>
<dbReference type="EMBL" id="KN818224">
    <property type="protein sequence ID" value="KIL70450.1"/>
    <property type="molecule type" value="Genomic_DNA"/>
</dbReference>
<dbReference type="HOGENOM" id="CLU_2026122_0_0_1"/>
<evidence type="ECO:0000313" key="2">
    <source>
        <dbReference type="EMBL" id="KIL70450.1"/>
    </source>
</evidence>
<evidence type="ECO:0000256" key="1">
    <source>
        <dbReference type="SAM" id="MobiDB-lite"/>
    </source>
</evidence>
<gene>
    <name evidence="2" type="ORF">M378DRAFT_156590</name>
</gene>
<sequence length="122" mass="13267">MTRASSCSSSPASHFVKKNPLRSGDYVPNLEGEVDTELAQGEPQQVGTPGRSTVPKLQSLSENNVLVFDQHLGSAIVPDSACLSEAFSQRQGILFLDLDSDHATKPWLGESEILRHYCRLGI</sequence>
<evidence type="ECO:0000313" key="3">
    <source>
        <dbReference type="Proteomes" id="UP000054549"/>
    </source>
</evidence>
<proteinExistence type="predicted"/>
<dbReference type="Proteomes" id="UP000054549">
    <property type="component" value="Unassembled WGS sequence"/>
</dbReference>
<feature type="compositionally biased region" description="Low complexity" evidence="1">
    <location>
        <begin position="1"/>
        <end position="13"/>
    </location>
</feature>
<dbReference type="AlphaFoldDB" id="A0A0C2T3J6"/>
<keyword evidence="3" id="KW-1185">Reference proteome</keyword>
<name>A0A0C2T3J6_AMAMK</name>
<dbReference type="InParanoid" id="A0A0C2T3J6"/>
<organism evidence="2 3">
    <name type="scientific">Amanita muscaria (strain Koide BX008)</name>
    <dbReference type="NCBI Taxonomy" id="946122"/>
    <lineage>
        <taxon>Eukaryota</taxon>
        <taxon>Fungi</taxon>
        <taxon>Dikarya</taxon>
        <taxon>Basidiomycota</taxon>
        <taxon>Agaricomycotina</taxon>
        <taxon>Agaricomycetes</taxon>
        <taxon>Agaricomycetidae</taxon>
        <taxon>Agaricales</taxon>
        <taxon>Pluteineae</taxon>
        <taxon>Amanitaceae</taxon>
        <taxon>Amanita</taxon>
    </lineage>
</organism>